<dbReference type="InterPro" id="IPR002347">
    <property type="entry name" value="SDR_fam"/>
</dbReference>
<evidence type="ECO:0000256" key="4">
    <source>
        <dbReference type="ARBA" id="ARBA00022531"/>
    </source>
</evidence>
<protein>
    <recommendedName>
        <fullName evidence="3">protochlorophyllide reductase</fullName>
        <ecNumber evidence="3">1.3.1.33</ecNumber>
    </recommendedName>
</protein>
<keyword evidence="5" id="KW-0521">NADP</keyword>
<organism evidence="9 10">
    <name type="scientific">Seminavis robusta</name>
    <dbReference type="NCBI Taxonomy" id="568900"/>
    <lineage>
        <taxon>Eukaryota</taxon>
        <taxon>Sar</taxon>
        <taxon>Stramenopiles</taxon>
        <taxon>Ochrophyta</taxon>
        <taxon>Bacillariophyta</taxon>
        <taxon>Bacillariophyceae</taxon>
        <taxon>Bacillariophycidae</taxon>
        <taxon>Naviculales</taxon>
        <taxon>Naviculaceae</taxon>
        <taxon>Seminavis</taxon>
    </lineage>
</organism>
<evidence type="ECO:0000256" key="3">
    <source>
        <dbReference type="ARBA" id="ARBA00012006"/>
    </source>
</evidence>
<dbReference type="EMBL" id="CAICTM010000542">
    <property type="protein sequence ID" value="CAB9512568.1"/>
    <property type="molecule type" value="Genomic_DNA"/>
</dbReference>
<sequence>MILRSLLVITALVAHQALAFQFMKGWKVPKRDRAQEAAVEQFGDKKLAVITGASTPLGEKTIQDLLASGEFHVIGAYANADDVQKAENRKNLTPLLCNLESLDSVRDFCSQVHEFRGSKTLDRLVCQAGITCDSIDPVFTLDGHEKTLQVNFLSQYLLASKLLDGMVDSMEARMTLVGDGNTEIADLADLNGLRAGFRNPIATLDGSTSFSAPKACADSVLCQKLLANFLHTKYHKLTGVVFNNLNGISKEELVTELVTGAAGAQSGVSLALDGNTLVDEDTISSEQSKEKAYDIDAAFQLFQLCNELVDTEWPAIKQITSPCPTLKVIGAITKNNVKKEELKRMKQGRPGISEPVEELAQRITKRQRVSAFAQRVVGTILGQTVGRVARFAGKRMLGHVPDTALKGSFDATAGGDATEILDDEDVEEIQSLISEQLSKEKKKDFGDKKLVVMTGTSSGLGRKAALALLRTGDYHVIGAVRDLDKMEAVADVDGFDLDNFTPMYCEMNSFDSVRQFCKNVDEFRGSKPIDRLVCNAGVYQPTLPYAKWSKDGHEQTMQINFLSHFLMISELMTSMEGSPEARVTMVGSVTGNDNTVGGGGVYPIADLHELDGLKAGFNKPIEMADGYGFNGAKAYKDSKLCLMMLANFLHTKYHKTTGIAFSSMYPGCIAESPLFREKRPWFRKYFPIFMKFITGGFVGEHEAGQRLFQVVHDPRCVKSGVYWSWNGGPREGRGAEAIEKGGQISGGGGAGGGWDSIFENDQSSKVLNIDTAYTLFSQASKITGADWPYEQSQHLEVSTSSTPFIDVVPGSTLESATNKNMTAAQS</sequence>
<dbReference type="PANTHER" id="PTHR44419:SF19">
    <property type="entry name" value="PROTOCHLOROPHYLLIDE REDUCTASE A, CHLOROPLASTIC"/>
    <property type="match status" value="1"/>
</dbReference>
<evidence type="ECO:0000256" key="1">
    <source>
        <dbReference type="ARBA" id="ARBA00005173"/>
    </source>
</evidence>
<evidence type="ECO:0000256" key="7">
    <source>
        <dbReference type="ARBA" id="ARBA00023171"/>
    </source>
</evidence>
<comment type="pathway">
    <text evidence="1">Porphyrin-containing compound metabolism; chlorophyll biosynthesis.</text>
</comment>
<dbReference type="PRINTS" id="PR00081">
    <property type="entry name" value="GDHRDH"/>
</dbReference>
<dbReference type="InterPro" id="IPR036291">
    <property type="entry name" value="NAD(P)-bd_dom_sf"/>
</dbReference>
<dbReference type="Gene3D" id="3.40.50.720">
    <property type="entry name" value="NAD(P)-binding Rossmann-like Domain"/>
    <property type="match status" value="2"/>
</dbReference>
<comment type="similarity">
    <text evidence="2">Belongs to the short-chain dehydrogenases/reductases (SDR) family. POR subfamily.</text>
</comment>
<dbReference type="InterPro" id="IPR005979">
    <property type="entry name" value="Prochl_reduct"/>
</dbReference>
<keyword evidence="7" id="KW-0149">Chlorophyll biosynthesis</keyword>
<gene>
    <name evidence="9" type="ORF">SEMRO_543_G163510.1</name>
</gene>
<dbReference type="GO" id="GO:0016630">
    <property type="term" value="F:protochlorophyllide reductase activity"/>
    <property type="evidence" value="ECO:0007669"/>
    <property type="project" value="UniProtKB-EC"/>
</dbReference>
<reference evidence="9" key="1">
    <citation type="submission" date="2020-06" db="EMBL/GenBank/DDBJ databases">
        <authorList>
            <consortium name="Plant Systems Biology data submission"/>
        </authorList>
    </citation>
    <scope>NUCLEOTIDE SEQUENCE</scope>
    <source>
        <strain evidence="9">D6</strain>
    </source>
</reference>
<name>A0A9N8E156_9STRA</name>
<dbReference type="AlphaFoldDB" id="A0A9N8E156"/>
<evidence type="ECO:0000256" key="2">
    <source>
        <dbReference type="ARBA" id="ARBA00005821"/>
    </source>
</evidence>
<feature type="chain" id="PRO_5040333141" description="protochlorophyllide reductase" evidence="8">
    <location>
        <begin position="20"/>
        <end position="826"/>
    </location>
</feature>
<dbReference type="PANTHER" id="PTHR44419">
    <property type="entry name" value="PROTOCHLOROPHYLLIDE REDUCTASE C, CHLOROPLASTIC"/>
    <property type="match status" value="1"/>
</dbReference>
<evidence type="ECO:0000256" key="8">
    <source>
        <dbReference type="SAM" id="SignalP"/>
    </source>
</evidence>
<evidence type="ECO:0000313" key="10">
    <source>
        <dbReference type="Proteomes" id="UP001153069"/>
    </source>
</evidence>
<evidence type="ECO:0000313" key="9">
    <source>
        <dbReference type="EMBL" id="CAB9512568.1"/>
    </source>
</evidence>
<dbReference type="EC" id="1.3.1.33" evidence="3"/>
<feature type="signal peptide" evidence="8">
    <location>
        <begin position="1"/>
        <end position="19"/>
    </location>
</feature>
<evidence type="ECO:0000256" key="6">
    <source>
        <dbReference type="ARBA" id="ARBA00023002"/>
    </source>
</evidence>
<dbReference type="Pfam" id="PF00106">
    <property type="entry name" value="adh_short"/>
    <property type="match status" value="2"/>
</dbReference>
<keyword evidence="4" id="KW-0602">Photosynthesis</keyword>
<keyword evidence="10" id="KW-1185">Reference proteome</keyword>
<dbReference type="Proteomes" id="UP001153069">
    <property type="component" value="Unassembled WGS sequence"/>
</dbReference>
<accession>A0A9N8E156</accession>
<dbReference type="GO" id="GO:0015995">
    <property type="term" value="P:chlorophyll biosynthetic process"/>
    <property type="evidence" value="ECO:0007669"/>
    <property type="project" value="UniProtKB-KW"/>
</dbReference>
<keyword evidence="6" id="KW-0560">Oxidoreductase</keyword>
<evidence type="ECO:0000256" key="5">
    <source>
        <dbReference type="ARBA" id="ARBA00022857"/>
    </source>
</evidence>
<comment type="caution">
    <text evidence="9">The sequence shown here is derived from an EMBL/GenBank/DDBJ whole genome shotgun (WGS) entry which is preliminary data.</text>
</comment>
<dbReference type="GO" id="GO:0015979">
    <property type="term" value="P:photosynthesis"/>
    <property type="evidence" value="ECO:0007669"/>
    <property type="project" value="UniProtKB-KW"/>
</dbReference>
<proteinExistence type="inferred from homology"/>
<dbReference type="SUPFAM" id="SSF51735">
    <property type="entry name" value="NAD(P)-binding Rossmann-fold domains"/>
    <property type="match status" value="2"/>
</dbReference>
<dbReference type="OrthoDB" id="191139at2759"/>
<keyword evidence="8" id="KW-0732">Signal</keyword>